<feature type="compositionally biased region" description="Polar residues" evidence="1">
    <location>
        <begin position="11"/>
        <end position="22"/>
    </location>
</feature>
<evidence type="ECO:0000256" key="1">
    <source>
        <dbReference type="SAM" id="MobiDB-lite"/>
    </source>
</evidence>
<dbReference type="EMBL" id="MWWQ01000001">
    <property type="protein sequence ID" value="OZG53976.1"/>
    <property type="molecule type" value="Genomic_DNA"/>
</dbReference>
<keyword evidence="3" id="KW-1185">Reference proteome</keyword>
<proteinExistence type="predicted"/>
<evidence type="ECO:0000313" key="2">
    <source>
        <dbReference type="EMBL" id="OZG53976.1"/>
    </source>
</evidence>
<sequence length="61" mass="6814">MKVDEERQGGTRRTSGYANGGSTQFAWSRRFRCIALRRIALRCIALTEHSPSTGLKQAKST</sequence>
<dbReference type="Proteomes" id="UP000216454">
    <property type="component" value="Unassembled WGS sequence"/>
</dbReference>
<dbReference type="RefSeq" id="WP_144441815.1">
    <property type="nucleotide sequence ID" value="NZ_MWWQ01000001.1"/>
</dbReference>
<comment type="caution">
    <text evidence="2">The sequence shown here is derived from an EMBL/GenBank/DDBJ whole genome shotgun (WGS) entry which is preliminary data.</text>
</comment>
<feature type="region of interest" description="Disordered" evidence="1">
    <location>
        <begin position="1"/>
        <end position="22"/>
    </location>
</feature>
<protein>
    <submittedName>
        <fullName evidence="2">Uncharacterized protein</fullName>
    </submittedName>
</protein>
<evidence type="ECO:0000313" key="3">
    <source>
        <dbReference type="Proteomes" id="UP000216454"/>
    </source>
</evidence>
<reference evidence="2 3" key="1">
    <citation type="journal article" date="2017" name="BMC Genomics">
        <title>Comparative genomic and phylogenomic analyses of the Bifidobacteriaceae family.</title>
        <authorList>
            <person name="Lugli G.A."/>
            <person name="Milani C."/>
            <person name="Turroni F."/>
            <person name="Duranti S."/>
            <person name="Mancabelli L."/>
            <person name="Mangifesta M."/>
            <person name="Ferrario C."/>
            <person name="Modesto M."/>
            <person name="Mattarelli P."/>
            <person name="Jiri K."/>
            <person name="van Sinderen D."/>
            <person name="Ventura M."/>
        </authorList>
    </citation>
    <scope>NUCLEOTIDE SEQUENCE [LARGE SCALE GENOMIC DNA]</scope>
    <source>
        <strain evidence="2 3">DSM 24744</strain>
    </source>
</reference>
<gene>
    <name evidence="2" type="ORF">PSSU_0079</name>
</gene>
<organism evidence="2 3">
    <name type="scientific">Pseudoscardovia suis</name>
    <dbReference type="NCBI Taxonomy" id="987063"/>
    <lineage>
        <taxon>Bacteria</taxon>
        <taxon>Bacillati</taxon>
        <taxon>Actinomycetota</taxon>
        <taxon>Actinomycetes</taxon>
        <taxon>Bifidobacteriales</taxon>
        <taxon>Bifidobacteriaceae</taxon>
        <taxon>Pseudoscardovia</taxon>
    </lineage>
</organism>
<accession>A0A261F4Y9</accession>
<name>A0A261F4Y9_9BIFI</name>
<dbReference type="AlphaFoldDB" id="A0A261F4Y9"/>